<protein>
    <submittedName>
        <fullName evidence="2">DUF502 domain-containing protein</fullName>
    </submittedName>
</protein>
<dbReference type="OrthoDB" id="51558at2157"/>
<accession>A0A6B0GMC5</accession>
<keyword evidence="3" id="KW-1185">Reference proteome</keyword>
<name>A0A6B0GMC5_9EURY</name>
<keyword evidence="1" id="KW-1133">Transmembrane helix</keyword>
<dbReference type="Proteomes" id="UP000451471">
    <property type="component" value="Unassembled WGS sequence"/>
</dbReference>
<proteinExistence type="predicted"/>
<keyword evidence="1" id="KW-0472">Membrane</keyword>
<comment type="caution">
    <text evidence="2">The sequence shown here is derived from an EMBL/GenBank/DDBJ whole genome shotgun (WGS) entry which is preliminary data.</text>
</comment>
<dbReference type="AlphaFoldDB" id="A0A6B0GMC5"/>
<dbReference type="RefSeq" id="WP_158205719.1">
    <property type="nucleotide sequence ID" value="NZ_WSZK01000030.1"/>
</dbReference>
<dbReference type="InterPro" id="IPR007462">
    <property type="entry name" value="COV1-like"/>
</dbReference>
<dbReference type="PANTHER" id="PTHR31876:SF26">
    <property type="entry name" value="PROTEIN LIKE COV 2"/>
    <property type="match status" value="1"/>
</dbReference>
<evidence type="ECO:0000313" key="2">
    <source>
        <dbReference type="EMBL" id="MWG36056.1"/>
    </source>
</evidence>
<dbReference type="Pfam" id="PF04367">
    <property type="entry name" value="DUF502"/>
    <property type="match status" value="1"/>
</dbReference>
<sequence length="255" mass="27366">MATVDARPVGGFKERFREWLVTGAALILPLLVSLVVISVLLNFVSGLLDPIVTMLGQQFGFVETDTSASVVLVKTVAVVVTVAAMLALGMVANRSPTGGRATQVFHNGLERIPGFGSIYTGFRQMSEVVVDSDVDSFQDVKLVEYPSEGSYTIAFVTAETPTNIEQATGTDDMVTLFMPMAPNPVMGGFVLHVSRDRVVDVDMTVEEGVRSIVTSGVTVSGENRQTVSPDRLQAMGIDTTAQQVDPDNGFEDDER</sequence>
<reference evidence="2 3" key="1">
    <citation type="submission" date="2019-12" db="EMBL/GenBank/DDBJ databases">
        <title>Halocatena pleomorpha gen. nov. sp. nov., an extremely halophilic archaeon of family Halobacteriaceae isolated from saltpan soil.</title>
        <authorList>
            <person name="Pal Y."/>
            <person name="Verma A."/>
            <person name="Krishnamurthi S."/>
            <person name="Kumar P."/>
        </authorList>
    </citation>
    <scope>NUCLEOTIDE SEQUENCE [LARGE SCALE GENOMIC DNA]</scope>
    <source>
        <strain evidence="2 3">JCM 16495</strain>
    </source>
</reference>
<evidence type="ECO:0000313" key="3">
    <source>
        <dbReference type="Proteomes" id="UP000451471"/>
    </source>
</evidence>
<evidence type="ECO:0000256" key="1">
    <source>
        <dbReference type="SAM" id="Phobius"/>
    </source>
</evidence>
<gene>
    <name evidence="2" type="ORF">GQS65_16435</name>
</gene>
<feature type="transmembrane region" description="Helical" evidence="1">
    <location>
        <begin position="20"/>
        <end position="48"/>
    </location>
</feature>
<feature type="transmembrane region" description="Helical" evidence="1">
    <location>
        <begin position="68"/>
        <end position="91"/>
    </location>
</feature>
<dbReference type="PANTHER" id="PTHR31876">
    <property type="entry name" value="COV-LIKE PROTEIN 1"/>
    <property type="match status" value="1"/>
</dbReference>
<dbReference type="EMBL" id="WSZK01000030">
    <property type="protein sequence ID" value="MWG36056.1"/>
    <property type="molecule type" value="Genomic_DNA"/>
</dbReference>
<organism evidence="2 3">
    <name type="scientific">Halomarina oriensis</name>
    <dbReference type="NCBI Taxonomy" id="671145"/>
    <lineage>
        <taxon>Archaea</taxon>
        <taxon>Methanobacteriati</taxon>
        <taxon>Methanobacteriota</taxon>
        <taxon>Stenosarchaea group</taxon>
        <taxon>Halobacteria</taxon>
        <taxon>Halobacteriales</taxon>
        <taxon>Natronomonadaceae</taxon>
        <taxon>Halomarina</taxon>
    </lineage>
</organism>
<keyword evidence="1" id="KW-0812">Transmembrane</keyword>